<keyword evidence="2" id="KW-1185">Reference proteome</keyword>
<dbReference type="Proteomes" id="UP001139012">
    <property type="component" value="Unassembled WGS sequence"/>
</dbReference>
<reference evidence="1" key="1">
    <citation type="submission" date="2022-01" db="EMBL/GenBank/DDBJ databases">
        <title>Genome sequnece data of strain Bradyrhizobium sp. nov.</title>
        <authorList>
            <person name="Zhang J."/>
        </authorList>
    </citation>
    <scope>NUCLEOTIDE SEQUENCE</scope>
    <source>
        <strain evidence="1">WYCCWR 12774</strain>
    </source>
</reference>
<evidence type="ECO:0000313" key="2">
    <source>
        <dbReference type="Proteomes" id="UP001139012"/>
    </source>
</evidence>
<dbReference type="RefSeq" id="WP_237870535.1">
    <property type="nucleotide sequence ID" value="NZ_JAKLUA010000002.1"/>
</dbReference>
<comment type="caution">
    <text evidence="1">The sequence shown here is derived from an EMBL/GenBank/DDBJ whole genome shotgun (WGS) entry which is preliminary data.</text>
</comment>
<name>A0ABS9LKA1_9BRAD</name>
<dbReference type="EMBL" id="JAKLUA010000002">
    <property type="protein sequence ID" value="MCG2667434.1"/>
    <property type="molecule type" value="Genomic_DNA"/>
</dbReference>
<protein>
    <submittedName>
        <fullName evidence="1">Dihydrodipicolinate synthase family protein</fullName>
    </submittedName>
</protein>
<organism evidence="1 2">
    <name type="scientific">Bradyrhizobium zhengyangense</name>
    <dbReference type="NCBI Taxonomy" id="2911009"/>
    <lineage>
        <taxon>Bacteria</taxon>
        <taxon>Pseudomonadati</taxon>
        <taxon>Pseudomonadota</taxon>
        <taxon>Alphaproteobacteria</taxon>
        <taxon>Hyphomicrobiales</taxon>
        <taxon>Nitrobacteraceae</taxon>
        <taxon>Bradyrhizobium</taxon>
    </lineage>
</organism>
<dbReference type="Pfam" id="PF06187">
    <property type="entry name" value="DUF993"/>
    <property type="match status" value="1"/>
</dbReference>
<proteinExistence type="predicted"/>
<sequence length="396" mass="43374">MNKPVLPMSSLSLKLPKADRTIETYRLAASRTFPAKLEGPLNRIAFSAVHTVADPFANNDPWLSVAVDWDKTIAFREHVWDLGLGVAEAMDTAQRGMGLDWPTSLELITRTVSAAKRRNALVFSGAGTDHLAVEDARSLADVISAYEEQVSAVEKVGGRIILMASRALAKIGRGADDYAKVYNRVLSQVREPVIIHWLGDMFDPALTGYWGTSNLDKAMDVAVAIINNNAAKVDGVKVSLLDKQREIDMRRRLDKRIKMYTGDDFNYAELIAGDEQGFSHALLGIFDAIAPAASYALSRLAAGDEAGFHDVLGPTVPLSRHIFKAPTRFYKTGVVLMAYLNGHQDHFTMVGGQESARSMLHLAELFRLADQAGLLANPELATRRMKTVLASHGLED</sequence>
<dbReference type="Gene3D" id="3.20.20.70">
    <property type="entry name" value="Aldolase class I"/>
    <property type="match status" value="1"/>
</dbReference>
<dbReference type="SUPFAM" id="SSF51569">
    <property type="entry name" value="Aldolase"/>
    <property type="match status" value="1"/>
</dbReference>
<accession>A0ABS9LKA1</accession>
<gene>
    <name evidence="1" type="ORF">L6637_10755</name>
</gene>
<evidence type="ECO:0000313" key="1">
    <source>
        <dbReference type="EMBL" id="MCG2667434.1"/>
    </source>
</evidence>
<dbReference type="InterPro" id="IPR013785">
    <property type="entry name" value="Aldolase_TIM"/>
</dbReference>
<dbReference type="InterPro" id="IPR009334">
    <property type="entry name" value="DUF993"/>
</dbReference>